<proteinExistence type="predicted"/>
<reference evidence="2 3" key="1">
    <citation type="submission" date="2020-04" db="EMBL/GenBank/DDBJ databases">
        <title>Gordonia sp. nov. TBRC 11910.</title>
        <authorList>
            <person name="Suriyachadkun C."/>
        </authorList>
    </citation>
    <scope>NUCLEOTIDE SEQUENCE [LARGE SCALE GENOMIC DNA]</scope>
    <source>
        <strain evidence="2 3">TBRC 11910</strain>
    </source>
</reference>
<accession>A0A848L083</accession>
<dbReference type="EMBL" id="JABBNB010000006">
    <property type="protein sequence ID" value="NMO01098.1"/>
    <property type="molecule type" value="Genomic_DNA"/>
</dbReference>
<evidence type="ECO:0000313" key="2">
    <source>
        <dbReference type="EMBL" id="NMO01098.1"/>
    </source>
</evidence>
<dbReference type="InterPro" id="IPR020556">
    <property type="entry name" value="Amidase_CS"/>
</dbReference>
<feature type="domain" description="Amidase" evidence="1">
    <location>
        <begin position="28"/>
        <end position="453"/>
    </location>
</feature>
<dbReference type="Proteomes" id="UP000550729">
    <property type="component" value="Unassembled WGS sequence"/>
</dbReference>
<organism evidence="2 3">
    <name type="scientific">Gordonia asplenii</name>
    <dbReference type="NCBI Taxonomy" id="2725283"/>
    <lineage>
        <taxon>Bacteria</taxon>
        <taxon>Bacillati</taxon>
        <taxon>Actinomycetota</taxon>
        <taxon>Actinomycetes</taxon>
        <taxon>Mycobacteriales</taxon>
        <taxon>Gordoniaceae</taxon>
        <taxon>Gordonia</taxon>
    </lineage>
</organism>
<comment type="caution">
    <text evidence="2">The sequence shown here is derived from an EMBL/GenBank/DDBJ whole genome shotgun (WGS) entry which is preliminary data.</text>
</comment>
<dbReference type="Pfam" id="PF01425">
    <property type="entry name" value="Amidase"/>
    <property type="match status" value="1"/>
</dbReference>
<dbReference type="PANTHER" id="PTHR11895:SF76">
    <property type="entry name" value="INDOLEACETAMIDE HYDROLASE"/>
    <property type="match status" value="1"/>
</dbReference>
<dbReference type="AlphaFoldDB" id="A0A848L083"/>
<dbReference type="InterPro" id="IPR000120">
    <property type="entry name" value="Amidase"/>
</dbReference>
<evidence type="ECO:0000259" key="1">
    <source>
        <dbReference type="Pfam" id="PF01425"/>
    </source>
</evidence>
<sequence length="477" mass="50023">MSMDTELVFRSAREQLALLERKELSARELLDAHVAQITRHNPTVNAVVTVDLDTAERVATAIDDERCAGRPLGPLAGLPISIKDTHATAGLRTTCGSPLLADNVPDADDEIVRRMQVGGVVRLGKTNVPEFAAGSHTFNPVFGVTRNPYAPTRSAGGSSGGAAAALAAGFQPIADGSDMGGSLRNPASFCNVVGLRPTPGLVPDPTGLLGYLPMGTAGPMARTVGDVGLLLSVIAGRHRADPLSYDSDAAAYAAPTPASLAGMRVAWAPTLGDRVPVEADVLDTLAPNVAVFEDLGAHVEPACPDLDGAFEAFRTLRAVEFEAAFAQMYAATPDGFKPDLVWNISEGARLSGPQVGRALAELTRLQRAADRFFDDYDVLLAPVSQVTPFDAELTWPSMVAGVEQHDYLGWMESCCLITALGVPAMSVPGGFTTDGLPVGLQIITRARTEATLLAVAAAFEEATAFGLRTPDLEGINR</sequence>
<dbReference type="PROSITE" id="PS00571">
    <property type="entry name" value="AMIDASES"/>
    <property type="match status" value="1"/>
</dbReference>
<dbReference type="InterPro" id="IPR023631">
    <property type="entry name" value="Amidase_dom"/>
</dbReference>
<dbReference type="PANTHER" id="PTHR11895">
    <property type="entry name" value="TRANSAMIDASE"/>
    <property type="match status" value="1"/>
</dbReference>
<keyword evidence="3" id="KW-1185">Reference proteome</keyword>
<evidence type="ECO:0000313" key="3">
    <source>
        <dbReference type="Proteomes" id="UP000550729"/>
    </source>
</evidence>
<dbReference type="GO" id="GO:0003824">
    <property type="term" value="F:catalytic activity"/>
    <property type="evidence" value="ECO:0007669"/>
    <property type="project" value="InterPro"/>
</dbReference>
<dbReference type="InterPro" id="IPR036928">
    <property type="entry name" value="AS_sf"/>
</dbReference>
<protein>
    <submittedName>
        <fullName evidence="2">Amidase</fullName>
    </submittedName>
</protein>
<dbReference type="Gene3D" id="3.90.1300.10">
    <property type="entry name" value="Amidase signature (AS) domain"/>
    <property type="match status" value="1"/>
</dbReference>
<name>A0A848L083_9ACTN</name>
<dbReference type="NCBIfam" id="NF005686">
    <property type="entry name" value="PRK07486.1"/>
    <property type="match status" value="1"/>
</dbReference>
<gene>
    <name evidence="2" type="ORF">HH308_07695</name>
</gene>
<dbReference type="SUPFAM" id="SSF75304">
    <property type="entry name" value="Amidase signature (AS) enzymes"/>
    <property type="match status" value="1"/>
</dbReference>